<dbReference type="SUPFAM" id="SSF53335">
    <property type="entry name" value="S-adenosyl-L-methionine-dependent methyltransferases"/>
    <property type="match status" value="1"/>
</dbReference>
<dbReference type="GO" id="GO:0005794">
    <property type="term" value="C:Golgi apparatus"/>
    <property type="evidence" value="ECO:0007669"/>
    <property type="project" value="TreeGrafter"/>
</dbReference>
<dbReference type="PANTHER" id="PTHR34009:SF2">
    <property type="entry name" value="PROTEIN STAR"/>
    <property type="match status" value="1"/>
</dbReference>
<dbReference type="GO" id="GO:0005886">
    <property type="term" value="C:plasma membrane"/>
    <property type="evidence" value="ECO:0007669"/>
    <property type="project" value="TreeGrafter"/>
</dbReference>
<dbReference type="Gene3D" id="3.40.50.150">
    <property type="entry name" value="Vaccinia Virus protein VP39"/>
    <property type="match status" value="1"/>
</dbReference>
<dbReference type="EMBL" id="OA886500">
    <property type="protein sequence ID" value="CAD7282887.1"/>
    <property type="molecule type" value="Genomic_DNA"/>
</dbReference>
<evidence type="ECO:0000313" key="3">
    <source>
        <dbReference type="Proteomes" id="UP000678499"/>
    </source>
</evidence>
<dbReference type="InterPro" id="IPR053202">
    <property type="entry name" value="EGF_Rcpt_Signaling_Reg"/>
</dbReference>
<dbReference type="InterPro" id="IPR029063">
    <property type="entry name" value="SAM-dependent_MTases_sf"/>
</dbReference>
<accession>A0A7R9BWI7</accession>
<evidence type="ECO:0000313" key="2">
    <source>
        <dbReference type="EMBL" id="CAD7282887.1"/>
    </source>
</evidence>
<dbReference type="GO" id="GO:0031902">
    <property type="term" value="C:late endosome membrane"/>
    <property type="evidence" value="ECO:0007669"/>
    <property type="project" value="TreeGrafter"/>
</dbReference>
<dbReference type="OrthoDB" id="6368183at2759"/>
<dbReference type="Proteomes" id="UP000678499">
    <property type="component" value="Unassembled WGS sequence"/>
</dbReference>
<name>A0A7R9BWI7_9CRUS</name>
<protein>
    <recommendedName>
        <fullName evidence="1">Methyltransferase FkbM domain-containing protein</fullName>
    </recommendedName>
</protein>
<proteinExistence type="predicted"/>
<feature type="domain" description="Methyltransferase FkbM" evidence="1">
    <location>
        <begin position="67"/>
        <end position="233"/>
    </location>
</feature>
<dbReference type="EMBL" id="CAJPEX010004463">
    <property type="protein sequence ID" value="CAG0923039.1"/>
    <property type="molecule type" value="Genomic_DNA"/>
</dbReference>
<dbReference type="PANTHER" id="PTHR34009">
    <property type="entry name" value="PROTEIN STAR"/>
    <property type="match status" value="1"/>
</dbReference>
<dbReference type="Pfam" id="PF05050">
    <property type="entry name" value="Methyltransf_21"/>
    <property type="match status" value="1"/>
</dbReference>
<gene>
    <name evidence="2" type="ORF">NMOB1V02_LOCUS10505</name>
</gene>
<dbReference type="AlphaFoldDB" id="A0A7R9BWI7"/>
<evidence type="ECO:0000259" key="1">
    <source>
        <dbReference type="Pfam" id="PF05050"/>
    </source>
</evidence>
<sequence length="246" mass="27098">MVKSIKIFNKTDILALEIQENLLQENRDGKMGAFKKAANFTDPSEGGQPKKIIELFGYKRNGTFLEAGGHDGIFFSNSLLLEVEYGWTGVLVEPQPGLFDSLLKKHRRVAGIQTCISTKPTKMKVQLVMSDSDSSAERGSSALKGGSIKVDGYSSTELSINCYPLISILKATGLTTLDVLFLDVQGIEVDILKTVPWQEVNIKMIVLEIYGPPDVIAREKDAAMEVLGPLGYKFVTQVAIDYMFLK</sequence>
<organism evidence="2">
    <name type="scientific">Notodromas monacha</name>
    <dbReference type="NCBI Taxonomy" id="399045"/>
    <lineage>
        <taxon>Eukaryota</taxon>
        <taxon>Metazoa</taxon>
        <taxon>Ecdysozoa</taxon>
        <taxon>Arthropoda</taxon>
        <taxon>Crustacea</taxon>
        <taxon>Oligostraca</taxon>
        <taxon>Ostracoda</taxon>
        <taxon>Podocopa</taxon>
        <taxon>Podocopida</taxon>
        <taxon>Cypridocopina</taxon>
        <taxon>Cypridoidea</taxon>
        <taxon>Cyprididae</taxon>
        <taxon>Notodromas</taxon>
    </lineage>
</organism>
<keyword evidence="3" id="KW-1185">Reference proteome</keyword>
<dbReference type="GO" id="GO:0006888">
    <property type="term" value="P:endoplasmic reticulum to Golgi vesicle-mediated transport"/>
    <property type="evidence" value="ECO:0007669"/>
    <property type="project" value="TreeGrafter"/>
</dbReference>
<dbReference type="InterPro" id="IPR006342">
    <property type="entry name" value="FkbM_mtfrase"/>
</dbReference>
<dbReference type="GO" id="GO:0005789">
    <property type="term" value="C:endoplasmic reticulum membrane"/>
    <property type="evidence" value="ECO:0007669"/>
    <property type="project" value="TreeGrafter"/>
</dbReference>
<reference evidence="2" key="1">
    <citation type="submission" date="2020-11" db="EMBL/GenBank/DDBJ databases">
        <authorList>
            <person name="Tran Van P."/>
        </authorList>
    </citation>
    <scope>NUCLEOTIDE SEQUENCE</scope>
</reference>
<dbReference type="GO" id="GO:0016197">
    <property type="term" value="P:endosomal transport"/>
    <property type="evidence" value="ECO:0007669"/>
    <property type="project" value="TreeGrafter"/>
</dbReference>